<dbReference type="Proteomes" id="UP000178040">
    <property type="component" value="Unassembled WGS sequence"/>
</dbReference>
<proteinExistence type="predicted"/>
<sequence>MDYKTPIVITSINKPTKAIKKIGKLKNFITIIVGDKKTPKDWRVINTEFLSIEDQYTKYPKLARAIPANHYARKNLGYLESIKKASKFIYETDDDGFPNKFFPNFYTKVTTLDEVSSPQVLNIYALFTKKKVWPRGFPLNFINKKITYQATKRKIFPYIQQSLADLDPDVDAIYRLTIGKKIRFEKNKSFTLAKNTFCPFNSQNTYWHKKAFPLLYLPSSVSSRVTDIWRGYIAQRVLWELDGQLIFLSPCCYQIRNKHNLLNDLHEEADCYLKSENLINYLKLLKLKGEIDEMLVFIYEHLVAKNFVKPEELNILTLWLKELKELTPRI</sequence>
<dbReference type="InterPro" id="IPR005049">
    <property type="entry name" value="STL-like"/>
</dbReference>
<dbReference type="PANTHER" id="PTHR31362">
    <property type="entry name" value="GLYCOSYLTRANSFERASE STELLO1-RELATED"/>
    <property type="match status" value="1"/>
</dbReference>
<evidence type="ECO:0008006" key="3">
    <source>
        <dbReference type="Google" id="ProtNLM"/>
    </source>
</evidence>
<evidence type="ECO:0000313" key="2">
    <source>
        <dbReference type="Proteomes" id="UP000178040"/>
    </source>
</evidence>
<dbReference type="AlphaFoldDB" id="A0A1F7INS5"/>
<comment type="caution">
    <text evidence="1">The sequence shown here is derived from an EMBL/GenBank/DDBJ whole genome shotgun (WGS) entry which is preliminary data.</text>
</comment>
<dbReference type="Pfam" id="PF03385">
    <property type="entry name" value="STELLO"/>
    <property type="match status" value="1"/>
</dbReference>
<name>A0A1F7INS5_9BACT</name>
<gene>
    <name evidence="1" type="ORF">A3B40_01260</name>
</gene>
<evidence type="ECO:0000313" key="1">
    <source>
        <dbReference type="EMBL" id="OGK45028.1"/>
    </source>
</evidence>
<organism evidence="1 2">
    <name type="scientific">Candidatus Roizmanbacteria bacterium RIFCSPLOWO2_01_FULL_37_16</name>
    <dbReference type="NCBI Taxonomy" id="1802058"/>
    <lineage>
        <taxon>Bacteria</taxon>
        <taxon>Candidatus Roizmaniibacteriota</taxon>
    </lineage>
</organism>
<dbReference type="EMBL" id="MGAI01000017">
    <property type="protein sequence ID" value="OGK45028.1"/>
    <property type="molecule type" value="Genomic_DNA"/>
</dbReference>
<dbReference type="PANTHER" id="PTHR31362:SF0">
    <property type="entry name" value="EXOSTOSIN DOMAIN-CONTAINING PROTEIN-RELATED"/>
    <property type="match status" value="1"/>
</dbReference>
<accession>A0A1F7INS5</accession>
<protein>
    <recommendedName>
        <fullName evidence="3">DUF288 domain-containing protein</fullName>
    </recommendedName>
</protein>
<reference evidence="1 2" key="1">
    <citation type="journal article" date="2016" name="Nat. Commun.">
        <title>Thousands of microbial genomes shed light on interconnected biogeochemical processes in an aquifer system.</title>
        <authorList>
            <person name="Anantharaman K."/>
            <person name="Brown C.T."/>
            <person name="Hug L.A."/>
            <person name="Sharon I."/>
            <person name="Castelle C.J."/>
            <person name="Probst A.J."/>
            <person name="Thomas B.C."/>
            <person name="Singh A."/>
            <person name="Wilkins M.J."/>
            <person name="Karaoz U."/>
            <person name="Brodie E.L."/>
            <person name="Williams K.H."/>
            <person name="Hubbard S.S."/>
            <person name="Banfield J.F."/>
        </authorList>
    </citation>
    <scope>NUCLEOTIDE SEQUENCE [LARGE SCALE GENOMIC DNA]</scope>
</reference>